<evidence type="ECO:0000256" key="5">
    <source>
        <dbReference type="SAM" id="MobiDB-lite"/>
    </source>
</evidence>
<dbReference type="EMBL" id="JAWWNJ010000004">
    <property type="protein sequence ID" value="KAK7058154.1"/>
    <property type="molecule type" value="Genomic_DNA"/>
</dbReference>
<accession>A0AAW0E465</accession>
<feature type="region of interest" description="Disordered" evidence="5">
    <location>
        <begin position="1"/>
        <end position="70"/>
    </location>
</feature>
<evidence type="ECO:0000256" key="6">
    <source>
        <dbReference type="SAM" id="Phobius"/>
    </source>
</evidence>
<keyword evidence="3 6" id="KW-1133">Transmembrane helix</keyword>
<keyword evidence="8" id="KW-1185">Reference proteome</keyword>
<organism evidence="7 8">
    <name type="scientific">Favolaschia claudopus</name>
    <dbReference type="NCBI Taxonomy" id="2862362"/>
    <lineage>
        <taxon>Eukaryota</taxon>
        <taxon>Fungi</taxon>
        <taxon>Dikarya</taxon>
        <taxon>Basidiomycota</taxon>
        <taxon>Agaricomycotina</taxon>
        <taxon>Agaricomycetes</taxon>
        <taxon>Agaricomycetidae</taxon>
        <taxon>Agaricales</taxon>
        <taxon>Marasmiineae</taxon>
        <taxon>Mycenaceae</taxon>
        <taxon>Favolaschia</taxon>
    </lineage>
</organism>
<evidence type="ECO:0000256" key="2">
    <source>
        <dbReference type="ARBA" id="ARBA00022692"/>
    </source>
</evidence>
<evidence type="ECO:0000313" key="8">
    <source>
        <dbReference type="Proteomes" id="UP001362999"/>
    </source>
</evidence>
<feature type="compositionally biased region" description="Low complexity" evidence="5">
    <location>
        <begin position="25"/>
        <end position="62"/>
    </location>
</feature>
<dbReference type="GO" id="GO:0016020">
    <property type="term" value="C:membrane"/>
    <property type="evidence" value="ECO:0007669"/>
    <property type="project" value="UniProtKB-SubCell"/>
</dbReference>
<protein>
    <recommendedName>
        <fullName evidence="9">Transmembrane protein</fullName>
    </recommendedName>
</protein>
<keyword evidence="2 6" id="KW-0812">Transmembrane</keyword>
<evidence type="ECO:0000256" key="1">
    <source>
        <dbReference type="ARBA" id="ARBA00004167"/>
    </source>
</evidence>
<dbReference type="GO" id="GO:0071944">
    <property type="term" value="C:cell periphery"/>
    <property type="evidence" value="ECO:0007669"/>
    <property type="project" value="UniProtKB-ARBA"/>
</dbReference>
<dbReference type="AlphaFoldDB" id="A0AAW0E465"/>
<evidence type="ECO:0000256" key="3">
    <source>
        <dbReference type="ARBA" id="ARBA00022989"/>
    </source>
</evidence>
<proteinExistence type="predicted"/>
<reference evidence="7 8" key="1">
    <citation type="journal article" date="2024" name="J Genomics">
        <title>Draft genome sequencing and assembly of Favolaschia claudopus CIRM-BRFM 2984 isolated from oak limbs.</title>
        <authorList>
            <person name="Navarro D."/>
            <person name="Drula E."/>
            <person name="Chaduli D."/>
            <person name="Cazenave R."/>
            <person name="Ahrendt S."/>
            <person name="Wang J."/>
            <person name="Lipzen A."/>
            <person name="Daum C."/>
            <person name="Barry K."/>
            <person name="Grigoriev I.V."/>
            <person name="Favel A."/>
            <person name="Rosso M.N."/>
            <person name="Martin F."/>
        </authorList>
    </citation>
    <scope>NUCLEOTIDE SEQUENCE [LARGE SCALE GENOMIC DNA]</scope>
    <source>
        <strain evidence="7 8">CIRM-BRFM 2984</strain>
    </source>
</reference>
<feature type="region of interest" description="Disordered" evidence="5">
    <location>
        <begin position="288"/>
        <end position="309"/>
    </location>
</feature>
<dbReference type="Proteomes" id="UP001362999">
    <property type="component" value="Unassembled WGS sequence"/>
</dbReference>
<comment type="subcellular location">
    <subcellularLocation>
        <location evidence="1">Membrane</location>
        <topology evidence="1">Single-pass membrane protein</topology>
    </subcellularLocation>
</comment>
<feature type="region of interest" description="Disordered" evidence="5">
    <location>
        <begin position="352"/>
        <end position="389"/>
    </location>
</feature>
<feature type="transmembrane region" description="Helical" evidence="6">
    <location>
        <begin position="88"/>
        <end position="111"/>
    </location>
</feature>
<evidence type="ECO:0008006" key="9">
    <source>
        <dbReference type="Google" id="ProtNLM"/>
    </source>
</evidence>
<feature type="compositionally biased region" description="Polar residues" evidence="5">
    <location>
        <begin position="353"/>
        <end position="367"/>
    </location>
</feature>
<sequence length="422" mass="45127">MSGVGLASAGELPDLFPGQTPPLLPSDTPDPTSAFESSTTSSTTSSLPQDTSSTASTDTQLTNSSNTSILSANRGSSGDAFFKNKPQVIGVFVGAGVLVILVLACIMAGLLRRRRRQKQSRLDREIDVSYKETMAQASKEWQRSPSIKDPRITDLHKTQSIQSSFSDASGTHAGYYNQQPLALVQEQEQSFYAYHHRGHRRTDSYGDAFGLPQPPPQRRDSDGMVDVDLGTGSAPGVVSMAVRGVVVEPQVQVIQPQRAKLVKTVRPPMQNVRSQYAHPPPQAAQILVHPSATPTPPPYHPAQSPPPPQQQALPALYLSHYAVTPFTEDAVVVTSPKEMPLTPTVFPNPFEAGQQQPGNAGDNTRLTPSAAMPVSPGLPNPFSPGAPPKAYSKRMTLTVEAAAMPVSPTPSLNLPNPYGGME</sequence>
<evidence type="ECO:0000313" key="7">
    <source>
        <dbReference type="EMBL" id="KAK7058154.1"/>
    </source>
</evidence>
<feature type="compositionally biased region" description="Pro residues" evidence="5">
    <location>
        <begin position="293"/>
        <end position="309"/>
    </location>
</feature>
<evidence type="ECO:0000256" key="4">
    <source>
        <dbReference type="ARBA" id="ARBA00023136"/>
    </source>
</evidence>
<gene>
    <name evidence="7" type="ORF">R3P38DRAFT_2844584</name>
</gene>
<comment type="caution">
    <text evidence="7">The sequence shown here is derived from an EMBL/GenBank/DDBJ whole genome shotgun (WGS) entry which is preliminary data.</text>
</comment>
<feature type="compositionally biased region" description="Pro residues" evidence="5">
    <location>
        <begin position="376"/>
        <end position="387"/>
    </location>
</feature>
<dbReference type="InterPro" id="IPR051694">
    <property type="entry name" value="Immunoregulatory_rcpt-like"/>
</dbReference>
<keyword evidence="4 6" id="KW-0472">Membrane</keyword>
<name>A0AAW0E465_9AGAR</name>
<dbReference type="PANTHER" id="PTHR15549">
    <property type="entry name" value="PAIRED IMMUNOGLOBULIN-LIKE TYPE 2 RECEPTOR"/>
    <property type="match status" value="1"/>
</dbReference>